<accession>A0A917MHC4</accession>
<dbReference type="Proteomes" id="UP000633278">
    <property type="component" value="Unassembled WGS sequence"/>
</dbReference>
<reference evidence="2" key="2">
    <citation type="submission" date="2020-09" db="EMBL/GenBank/DDBJ databases">
        <authorList>
            <person name="Sun Q."/>
            <person name="Zhou Y."/>
        </authorList>
    </citation>
    <scope>NUCLEOTIDE SEQUENCE</scope>
    <source>
        <strain evidence="2">CGMCC 1.15763</strain>
    </source>
</reference>
<feature type="transmembrane region" description="Helical" evidence="1">
    <location>
        <begin position="75"/>
        <end position="93"/>
    </location>
</feature>
<organism evidence="2 3">
    <name type="scientific">Polaribacter pacificus</name>
    <dbReference type="NCBI Taxonomy" id="1775173"/>
    <lineage>
        <taxon>Bacteria</taxon>
        <taxon>Pseudomonadati</taxon>
        <taxon>Bacteroidota</taxon>
        <taxon>Flavobacteriia</taxon>
        <taxon>Flavobacteriales</taxon>
        <taxon>Flavobacteriaceae</taxon>
    </lineage>
</organism>
<dbReference type="EMBL" id="BMJW01000003">
    <property type="protein sequence ID" value="GGH03535.1"/>
    <property type="molecule type" value="Genomic_DNA"/>
</dbReference>
<keyword evidence="3" id="KW-1185">Reference proteome</keyword>
<keyword evidence="1" id="KW-0472">Membrane</keyword>
<protein>
    <recommendedName>
        <fullName evidence="4">DUF2752 domain-containing protein</fullName>
    </recommendedName>
</protein>
<evidence type="ECO:0000313" key="2">
    <source>
        <dbReference type="EMBL" id="GGH03535.1"/>
    </source>
</evidence>
<evidence type="ECO:0008006" key="4">
    <source>
        <dbReference type="Google" id="ProtNLM"/>
    </source>
</evidence>
<name>A0A917MHC4_9FLAO</name>
<evidence type="ECO:0000313" key="3">
    <source>
        <dbReference type="Proteomes" id="UP000633278"/>
    </source>
</evidence>
<feature type="transmembrane region" description="Helical" evidence="1">
    <location>
        <begin position="45"/>
        <end position="63"/>
    </location>
</feature>
<proteinExistence type="predicted"/>
<reference evidence="2" key="1">
    <citation type="journal article" date="2014" name="Int. J. Syst. Evol. Microbiol.">
        <title>Complete genome sequence of Corynebacterium casei LMG S-19264T (=DSM 44701T), isolated from a smear-ripened cheese.</title>
        <authorList>
            <consortium name="US DOE Joint Genome Institute (JGI-PGF)"/>
            <person name="Walter F."/>
            <person name="Albersmeier A."/>
            <person name="Kalinowski J."/>
            <person name="Ruckert C."/>
        </authorList>
    </citation>
    <scope>NUCLEOTIDE SEQUENCE</scope>
    <source>
        <strain evidence="2">CGMCC 1.15763</strain>
    </source>
</reference>
<comment type="caution">
    <text evidence="2">The sequence shown here is derived from an EMBL/GenBank/DDBJ whole genome shotgun (WGS) entry which is preliminary data.</text>
</comment>
<sequence length="96" mass="11116">MTLFQQLEDYMLPCINKKLFGVECFGCGFQRAFILLIQGDFYEAFKLYPAIYPLTFLGVFALANLKFKFKYGQKIIIALAILSILVIVLSYYIKIH</sequence>
<dbReference type="Pfam" id="PF10825">
    <property type="entry name" value="DUF2752"/>
    <property type="match status" value="1"/>
</dbReference>
<gene>
    <name evidence="2" type="ORF">GCM10011416_23090</name>
</gene>
<dbReference type="RefSeq" id="WP_229664951.1">
    <property type="nucleotide sequence ID" value="NZ_BMJW01000003.1"/>
</dbReference>
<dbReference type="AlphaFoldDB" id="A0A917MHC4"/>
<keyword evidence="1" id="KW-1133">Transmembrane helix</keyword>
<keyword evidence="1" id="KW-0812">Transmembrane</keyword>
<dbReference type="InterPro" id="IPR021215">
    <property type="entry name" value="DUF2752"/>
</dbReference>
<evidence type="ECO:0000256" key="1">
    <source>
        <dbReference type="SAM" id="Phobius"/>
    </source>
</evidence>